<reference evidence="5" key="2">
    <citation type="submission" date="2017-09" db="EMBL/GenBank/DDBJ databases">
        <title>FDA dAtabase for Regulatory Grade micrObial Sequences (FDA-ARGOS): Supporting development and validation of Infectious Disease Dx tests.</title>
        <authorList>
            <person name="Minogue T."/>
            <person name="Wolcott M."/>
            <person name="Wasieloski L."/>
            <person name="Aguilar W."/>
            <person name="Moore D."/>
            <person name="Tallon L."/>
            <person name="Sadzewicz L."/>
            <person name="Ott S."/>
            <person name="Zhao X."/>
            <person name="Nagaraj S."/>
            <person name="Vavikolanu K."/>
            <person name="Aluvathingal J."/>
            <person name="Nadendla S."/>
            <person name="Sichtig H."/>
        </authorList>
    </citation>
    <scope>NUCLEOTIDE SEQUENCE [LARGE SCALE GENOMIC DNA]</scope>
    <source>
        <strain evidence="5">FDAARGOS_369</strain>
    </source>
</reference>
<organism evidence="3 5">
    <name type="scientific">Rothia mucilaginosa</name>
    <dbReference type="NCBI Taxonomy" id="43675"/>
    <lineage>
        <taxon>Bacteria</taxon>
        <taxon>Bacillati</taxon>
        <taxon>Actinomycetota</taxon>
        <taxon>Actinomycetes</taxon>
        <taxon>Micrococcales</taxon>
        <taxon>Micrococcaceae</taxon>
        <taxon>Rothia</taxon>
    </lineage>
</organism>
<dbReference type="RefSeq" id="WP_096740952.1">
    <property type="nucleotide sequence ID" value="NZ_CP023510.1"/>
</dbReference>
<keyword evidence="2" id="KW-0812">Transmembrane</keyword>
<gene>
    <name evidence="3" type="ORF">CO690_06275</name>
    <name evidence="4" type="ORF">HXO61_03710</name>
</gene>
<feature type="transmembrane region" description="Helical" evidence="2">
    <location>
        <begin position="160"/>
        <end position="181"/>
    </location>
</feature>
<feature type="transmembrane region" description="Helical" evidence="2">
    <location>
        <begin position="206"/>
        <end position="225"/>
    </location>
</feature>
<dbReference type="EMBL" id="CP023510">
    <property type="protein sequence ID" value="ATF63305.1"/>
    <property type="molecule type" value="Genomic_DNA"/>
</dbReference>
<feature type="region of interest" description="Disordered" evidence="1">
    <location>
        <begin position="246"/>
        <end position="270"/>
    </location>
</feature>
<evidence type="ECO:0000313" key="3">
    <source>
        <dbReference type="EMBL" id="ATF63305.1"/>
    </source>
</evidence>
<keyword evidence="2" id="KW-1133">Transmembrane helix</keyword>
<evidence type="ECO:0000313" key="4">
    <source>
        <dbReference type="EMBL" id="MBF1657024.1"/>
    </source>
</evidence>
<evidence type="ECO:0000256" key="2">
    <source>
        <dbReference type="SAM" id="Phobius"/>
    </source>
</evidence>
<name>A0A291DFN6_9MICC</name>
<feature type="compositionally biased region" description="Low complexity" evidence="1">
    <location>
        <begin position="31"/>
        <end position="48"/>
    </location>
</feature>
<dbReference type="EMBL" id="JABZXO010000006">
    <property type="protein sequence ID" value="MBF1657024.1"/>
    <property type="molecule type" value="Genomic_DNA"/>
</dbReference>
<sequence length="270" mass="29807">MSERIPKQPLNDPEYTVPEYSVLLPSDEAENSTAESNAASNNVAPSSAVDTNTAEDNAPGDSAPEHATTGYRDATAGYNATASEHAGWVRPKALRSAKRCTTAIIILSLFTTIQLFLLFGKPIAGVETLPDLVVRMLGYPLIFVLIQIFLFWMTWKGHRWAHILTLMYSAYEVLSRMYWFAQDFLVDSRYITLLMDELQSSDSADFAVAFLIRTAIGVFITVLYVRNIVLLTRPSAWAYTATGNTPHSQVTGQNPPVHEANSNEGGNILN</sequence>
<reference evidence="3" key="1">
    <citation type="submission" date="2017-09" db="EMBL/GenBank/DDBJ databases">
        <title>FDA dAtabase for Regulatory Grade micrObial Sequences (FDA-ARGOS): Supporting development and validation of Infectious Disease Dx tests.</title>
        <authorList>
            <person name="Campos J."/>
            <person name="Goldberg B."/>
            <person name="Tallon L."/>
            <person name="Sadzewicz L."/>
            <person name="Ott S."/>
            <person name="Zhao X."/>
            <person name="Nagaraj S."/>
            <person name="Vavikolanu K."/>
            <person name="Aluvathingal J."/>
            <person name="Nadendla S."/>
            <person name="Geyer C."/>
            <person name="Nandy P."/>
            <person name="Hobson J."/>
            <person name="Sichtig H."/>
        </authorList>
    </citation>
    <scope>NUCLEOTIDE SEQUENCE</scope>
    <source>
        <strain evidence="3">FDAARGOS_369</strain>
    </source>
</reference>
<protein>
    <submittedName>
        <fullName evidence="3">Uncharacterized protein</fullName>
    </submittedName>
</protein>
<feature type="region of interest" description="Disordered" evidence="1">
    <location>
        <begin position="24"/>
        <end position="69"/>
    </location>
</feature>
<evidence type="ECO:0000256" key="1">
    <source>
        <dbReference type="SAM" id="MobiDB-lite"/>
    </source>
</evidence>
<feature type="transmembrane region" description="Helical" evidence="2">
    <location>
        <begin position="100"/>
        <end position="120"/>
    </location>
</feature>
<accession>A0A291DFN6</accession>
<feature type="transmembrane region" description="Helical" evidence="2">
    <location>
        <begin position="132"/>
        <end position="153"/>
    </location>
</feature>
<reference evidence="4" key="3">
    <citation type="submission" date="2020-04" db="EMBL/GenBank/DDBJ databases">
        <title>Deep metagenomics examines the oral microbiome during advanced dental caries in children, revealing novel taxa and co-occurrences with host molecules.</title>
        <authorList>
            <person name="Baker J.L."/>
            <person name="Morton J.T."/>
            <person name="Dinis M."/>
            <person name="Alvarez R."/>
            <person name="Tran N.C."/>
            <person name="Knight R."/>
            <person name="Edlund A."/>
        </authorList>
    </citation>
    <scope>NUCLEOTIDE SEQUENCE</scope>
    <source>
        <strain evidence="4">JCVI_39_bin.18</strain>
    </source>
</reference>
<proteinExistence type="predicted"/>
<dbReference type="Proteomes" id="UP000218628">
    <property type="component" value="Chromosome"/>
</dbReference>
<dbReference type="Proteomes" id="UP000770330">
    <property type="component" value="Unassembled WGS sequence"/>
</dbReference>
<dbReference type="AlphaFoldDB" id="A0A291DFN6"/>
<evidence type="ECO:0000313" key="5">
    <source>
        <dbReference type="Proteomes" id="UP000218628"/>
    </source>
</evidence>
<keyword evidence="2" id="KW-0472">Membrane</keyword>